<dbReference type="SUPFAM" id="SSF56219">
    <property type="entry name" value="DNase I-like"/>
    <property type="match status" value="1"/>
</dbReference>
<dbReference type="Gene3D" id="3.60.10.10">
    <property type="entry name" value="Endonuclease/exonuclease/phosphatase"/>
    <property type="match status" value="1"/>
</dbReference>
<accession>A0A6P4D6B0</accession>
<reference evidence="1" key="1">
    <citation type="journal article" date="2016" name="Nat. Genet.">
        <title>The genome sequences of Arachis duranensis and Arachis ipaensis, the diploid ancestors of cultivated peanut.</title>
        <authorList>
            <person name="Bertioli D.J."/>
            <person name="Cannon S.B."/>
            <person name="Froenicke L."/>
            <person name="Huang G."/>
            <person name="Farmer A.D."/>
            <person name="Cannon E.K."/>
            <person name="Liu X."/>
            <person name="Gao D."/>
            <person name="Clevenger J."/>
            <person name="Dash S."/>
            <person name="Ren L."/>
            <person name="Moretzsohn M.C."/>
            <person name="Shirasawa K."/>
            <person name="Huang W."/>
            <person name="Vidigal B."/>
            <person name="Abernathy B."/>
            <person name="Chu Y."/>
            <person name="Niederhuth C.E."/>
            <person name="Umale P."/>
            <person name="Araujo A.C."/>
            <person name="Kozik A."/>
            <person name="Kim K.D."/>
            <person name="Burow M.D."/>
            <person name="Varshney R.K."/>
            <person name="Wang X."/>
            <person name="Zhang X."/>
            <person name="Barkley N."/>
            <person name="Guimaraes P.M."/>
            <person name="Isobe S."/>
            <person name="Guo B."/>
            <person name="Liao B."/>
            <person name="Stalker H.T."/>
            <person name="Schmitz R.J."/>
            <person name="Scheffler B.E."/>
            <person name="Leal-Bertioli S.C."/>
            <person name="Xun X."/>
            <person name="Jackson S.A."/>
            <person name="Michelmore R."/>
            <person name="Ozias-Akins P."/>
        </authorList>
    </citation>
    <scope>NUCLEOTIDE SEQUENCE [LARGE SCALE GENOMIC DNA]</scope>
    <source>
        <strain evidence="1">cv. V14167</strain>
    </source>
</reference>
<dbReference type="GeneID" id="107487009"/>
<organism evidence="1 2">
    <name type="scientific">Arachis duranensis</name>
    <name type="common">Wild peanut</name>
    <dbReference type="NCBI Taxonomy" id="130453"/>
    <lineage>
        <taxon>Eukaryota</taxon>
        <taxon>Viridiplantae</taxon>
        <taxon>Streptophyta</taxon>
        <taxon>Embryophyta</taxon>
        <taxon>Tracheophyta</taxon>
        <taxon>Spermatophyta</taxon>
        <taxon>Magnoliopsida</taxon>
        <taxon>eudicotyledons</taxon>
        <taxon>Gunneridae</taxon>
        <taxon>Pentapetalae</taxon>
        <taxon>rosids</taxon>
        <taxon>fabids</taxon>
        <taxon>Fabales</taxon>
        <taxon>Fabaceae</taxon>
        <taxon>Papilionoideae</taxon>
        <taxon>50 kb inversion clade</taxon>
        <taxon>dalbergioids sensu lato</taxon>
        <taxon>Dalbergieae</taxon>
        <taxon>Pterocarpus clade</taxon>
        <taxon>Arachis</taxon>
    </lineage>
</organism>
<evidence type="ECO:0000313" key="2">
    <source>
        <dbReference type="RefSeq" id="XP_015963079.1"/>
    </source>
</evidence>
<gene>
    <name evidence="2" type="primary">LOC107487009</name>
</gene>
<proteinExistence type="predicted"/>
<name>A0A6P4D6B0_ARADU</name>
<sequence>MLGLIETKKEVITKYEVARLWGSSTAGWEFVESVGMAGGLVLIWDDGVFQVIQRYKGERWLCVEGVLTRTNFRCAFCLVYGAHGREAKRGVWEELSYVVGLCQIPFCFLGDFNEILQVEDRKGVTSLLASSKEFKEWVHDMQLIDLPLTDRKYTWFRGLTRLTGPPRPFRSLDAWFTHEGFLRMVKDEWRNLGEAQFPCKLKALSIQLRQWHKVNFRDMDKRLMRFEEELTKLDNLVSDGVYDGTTEARRKALVSFCSK</sequence>
<dbReference type="AlphaFoldDB" id="A0A6P4D6B0"/>
<dbReference type="Proteomes" id="UP000515211">
    <property type="component" value="Chromosome 1"/>
</dbReference>
<dbReference type="KEGG" id="adu:107487009"/>
<reference evidence="2" key="2">
    <citation type="submission" date="2025-08" db="UniProtKB">
        <authorList>
            <consortium name="RefSeq"/>
        </authorList>
    </citation>
    <scope>IDENTIFICATION</scope>
    <source>
        <tissue evidence="2">Whole plant</tissue>
    </source>
</reference>
<evidence type="ECO:0000313" key="1">
    <source>
        <dbReference type="Proteomes" id="UP000515211"/>
    </source>
</evidence>
<keyword evidence="1" id="KW-1185">Reference proteome</keyword>
<protein>
    <submittedName>
        <fullName evidence="2">Uncharacterized protein LOC107487009</fullName>
    </submittedName>
</protein>
<dbReference type="RefSeq" id="XP_015963079.1">
    <property type="nucleotide sequence ID" value="XM_016107593.1"/>
</dbReference>
<dbReference type="InterPro" id="IPR036691">
    <property type="entry name" value="Endo/exonu/phosph_ase_sf"/>
</dbReference>